<dbReference type="InterPro" id="IPR050231">
    <property type="entry name" value="Iron_ascorbate_oxido_reductase"/>
</dbReference>
<sequence>MDSVGRFELPILDLSQFLQDGTRQEFANQLCSSLVQHGFVKIINHGIGESFVNQLFDKSSDFFKLPADLKNEIAHTPGPRPQRGWSYVGLERTAKAFDAWRGKDGESEDISRTDSKEHLDIGSPKDSLHPNKWLSESDMPRFKSFLEDSFTRCHEVAMLLLNALEISFSLPVGSFTDRCREKAGELRLNYYPALVQTDLSPINRAWAHTDLGVMTCLFQDSIGGLEIEDRAHRGQFHRVSPGRRSELIVNSSETLERWTNGKIAAGVHRVVAPPLNATDDVTTSDRVVPERYSIPFFVKADNQASVGPLPEFITSSNVTRFEEMPAIEYYQARIGKAYL</sequence>
<feature type="domain" description="Fe2OG dioxygenase" evidence="4">
    <location>
        <begin position="182"/>
        <end position="300"/>
    </location>
</feature>
<comment type="similarity">
    <text evidence="1 2">Belongs to the iron/ascorbate-dependent oxidoreductase family.</text>
</comment>
<dbReference type="GO" id="GO:0044283">
    <property type="term" value="P:small molecule biosynthetic process"/>
    <property type="evidence" value="ECO:0007669"/>
    <property type="project" value="UniProtKB-ARBA"/>
</dbReference>
<protein>
    <submittedName>
        <fullName evidence="5">Oxidoreductase</fullName>
    </submittedName>
</protein>
<dbReference type="InterPro" id="IPR026992">
    <property type="entry name" value="DIOX_N"/>
</dbReference>
<organism evidence="5 6">
    <name type="scientific">Fusarium tricinctum</name>
    <dbReference type="NCBI Taxonomy" id="61284"/>
    <lineage>
        <taxon>Eukaryota</taxon>
        <taxon>Fungi</taxon>
        <taxon>Dikarya</taxon>
        <taxon>Ascomycota</taxon>
        <taxon>Pezizomycotina</taxon>
        <taxon>Sordariomycetes</taxon>
        <taxon>Hypocreomycetidae</taxon>
        <taxon>Hypocreales</taxon>
        <taxon>Nectriaceae</taxon>
        <taxon>Fusarium</taxon>
        <taxon>Fusarium tricinctum species complex</taxon>
    </lineage>
</organism>
<dbReference type="SUPFAM" id="SSF51197">
    <property type="entry name" value="Clavaminate synthase-like"/>
    <property type="match status" value="1"/>
</dbReference>
<dbReference type="Gene3D" id="2.60.120.330">
    <property type="entry name" value="B-lactam Antibiotic, Isopenicillin N Synthase, Chain"/>
    <property type="match status" value="1"/>
</dbReference>
<evidence type="ECO:0000313" key="6">
    <source>
        <dbReference type="Proteomes" id="UP000813427"/>
    </source>
</evidence>
<dbReference type="Pfam" id="PF03171">
    <property type="entry name" value="2OG-FeII_Oxy"/>
    <property type="match status" value="1"/>
</dbReference>
<feature type="compositionally biased region" description="Basic and acidic residues" evidence="3">
    <location>
        <begin position="104"/>
        <end position="120"/>
    </location>
</feature>
<gene>
    <name evidence="5" type="ORF">BKA59DRAFT_514443</name>
</gene>
<dbReference type="InterPro" id="IPR044861">
    <property type="entry name" value="IPNS-like_FE2OG_OXY"/>
</dbReference>
<evidence type="ECO:0000256" key="1">
    <source>
        <dbReference type="ARBA" id="ARBA00008056"/>
    </source>
</evidence>
<name>A0A8K0W8H0_9HYPO</name>
<feature type="region of interest" description="Disordered" evidence="3">
    <location>
        <begin position="104"/>
        <end position="124"/>
    </location>
</feature>
<keyword evidence="6" id="KW-1185">Reference proteome</keyword>
<keyword evidence="2" id="KW-0408">Iron</keyword>
<evidence type="ECO:0000256" key="2">
    <source>
        <dbReference type="RuleBase" id="RU003682"/>
    </source>
</evidence>
<keyword evidence="2" id="KW-0560">Oxidoreductase</keyword>
<accession>A0A8K0W8H0</accession>
<proteinExistence type="inferred from homology"/>
<dbReference type="InterPro" id="IPR005123">
    <property type="entry name" value="Oxoglu/Fe-dep_dioxygenase_dom"/>
</dbReference>
<dbReference type="Proteomes" id="UP000813427">
    <property type="component" value="Unassembled WGS sequence"/>
</dbReference>
<keyword evidence="2" id="KW-0479">Metal-binding</keyword>
<comment type="caution">
    <text evidence="5">The sequence shown here is derived from an EMBL/GenBank/DDBJ whole genome shotgun (WGS) entry which is preliminary data.</text>
</comment>
<dbReference type="PROSITE" id="PS51471">
    <property type="entry name" value="FE2OG_OXY"/>
    <property type="match status" value="1"/>
</dbReference>
<dbReference type="PANTHER" id="PTHR47990">
    <property type="entry name" value="2-OXOGLUTARATE (2OG) AND FE(II)-DEPENDENT OXYGENASE SUPERFAMILY PROTEIN-RELATED"/>
    <property type="match status" value="1"/>
</dbReference>
<evidence type="ECO:0000256" key="3">
    <source>
        <dbReference type="SAM" id="MobiDB-lite"/>
    </source>
</evidence>
<dbReference type="OrthoDB" id="288590at2759"/>
<dbReference type="InterPro" id="IPR027443">
    <property type="entry name" value="IPNS-like_sf"/>
</dbReference>
<evidence type="ECO:0000313" key="5">
    <source>
        <dbReference type="EMBL" id="KAH7238145.1"/>
    </source>
</evidence>
<dbReference type="GO" id="GO:0046872">
    <property type="term" value="F:metal ion binding"/>
    <property type="evidence" value="ECO:0007669"/>
    <property type="project" value="UniProtKB-KW"/>
</dbReference>
<dbReference type="Pfam" id="PF14226">
    <property type="entry name" value="DIOX_N"/>
    <property type="match status" value="1"/>
</dbReference>
<dbReference type="EMBL" id="JAGPXF010000006">
    <property type="protein sequence ID" value="KAH7238145.1"/>
    <property type="molecule type" value="Genomic_DNA"/>
</dbReference>
<evidence type="ECO:0000259" key="4">
    <source>
        <dbReference type="PROSITE" id="PS51471"/>
    </source>
</evidence>
<reference evidence="5" key="1">
    <citation type="journal article" date="2021" name="Nat. Commun.">
        <title>Genetic determinants of endophytism in the Arabidopsis root mycobiome.</title>
        <authorList>
            <person name="Mesny F."/>
            <person name="Miyauchi S."/>
            <person name="Thiergart T."/>
            <person name="Pickel B."/>
            <person name="Atanasova L."/>
            <person name="Karlsson M."/>
            <person name="Huettel B."/>
            <person name="Barry K.W."/>
            <person name="Haridas S."/>
            <person name="Chen C."/>
            <person name="Bauer D."/>
            <person name="Andreopoulos W."/>
            <person name="Pangilinan J."/>
            <person name="LaButti K."/>
            <person name="Riley R."/>
            <person name="Lipzen A."/>
            <person name="Clum A."/>
            <person name="Drula E."/>
            <person name="Henrissat B."/>
            <person name="Kohler A."/>
            <person name="Grigoriev I.V."/>
            <person name="Martin F.M."/>
            <person name="Hacquard S."/>
        </authorList>
    </citation>
    <scope>NUCLEOTIDE SEQUENCE</scope>
    <source>
        <strain evidence="5">MPI-SDFR-AT-0068</strain>
    </source>
</reference>
<dbReference type="GO" id="GO:0016491">
    <property type="term" value="F:oxidoreductase activity"/>
    <property type="evidence" value="ECO:0007669"/>
    <property type="project" value="UniProtKB-KW"/>
</dbReference>
<dbReference type="AlphaFoldDB" id="A0A8K0W8H0"/>